<keyword evidence="2" id="KW-1185">Reference proteome</keyword>
<dbReference type="VEuPathDB" id="PiroplasmaDB:BEWA_028540"/>
<dbReference type="RefSeq" id="XP_004829670.1">
    <property type="nucleotide sequence ID" value="XM_004829613.1"/>
</dbReference>
<proteinExistence type="predicted"/>
<evidence type="ECO:0000313" key="1">
    <source>
        <dbReference type="EMBL" id="AFZ80004.1"/>
    </source>
</evidence>
<reference evidence="1 2" key="1">
    <citation type="journal article" date="2012" name="BMC Genomics">
        <title>Comparative genomic analysis and phylogenetic position of Theileria equi.</title>
        <authorList>
            <person name="Kappmeyer L.S."/>
            <person name="Thiagarajan M."/>
            <person name="Herndon D.R."/>
            <person name="Ramsay J.D."/>
            <person name="Caler E."/>
            <person name="Djikeng A."/>
            <person name="Gillespie J.J."/>
            <person name="Lau A.O."/>
            <person name="Roalson E.H."/>
            <person name="Silva J.C."/>
            <person name="Silva M.G."/>
            <person name="Suarez C.E."/>
            <person name="Ueti M.W."/>
            <person name="Nene V.M."/>
            <person name="Mealey R.H."/>
            <person name="Knowles D.P."/>
            <person name="Brayton K.A."/>
        </authorList>
    </citation>
    <scope>NUCLEOTIDE SEQUENCE [LARGE SCALE GENOMIC DNA]</scope>
    <source>
        <strain evidence="1 2">WA</strain>
    </source>
</reference>
<name>L0AYP4_THEEQ</name>
<dbReference type="Proteomes" id="UP000031512">
    <property type="component" value="Chromosome 1"/>
</dbReference>
<accession>L0AYP4</accession>
<dbReference type="EMBL" id="CP001669">
    <property type="protein sequence ID" value="AFZ80004.1"/>
    <property type="molecule type" value="Genomic_DNA"/>
</dbReference>
<protein>
    <submittedName>
        <fullName evidence="1">Uncharacterized protein</fullName>
    </submittedName>
</protein>
<dbReference type="GeneID" id="15803342"/>
<organism evidence="1 2">
    <name type="scientific">Theileria equi strain WA</name>
    <dbReference type="NCBI Taxonomy" id="1537102"/>
    <lineage>
        <taxon>Eukaryota</taxon>
        <taxon>Sar</taxon>
        <taxon>Alveolata</taxon>
        <taxon>Apicomplexa</taxon>
        <taxon>Aconoidasida</taxon>
        <taxon>Piroplasmida</taxon>
        <taxon>Theileriidae</taxon>
        <taxon>Theileria</taxon>
    </lineage>
</organism>
<evidence type="ECO:0000313" key="2">
    <source>
        <dbReference type="Proteomes" id="UP000031512"/>
    </source>
</evidence>
<gene>
    <name evidence="1" type="ORF">BEWA_028540</name>
</gene>
<dbReference type="AlphaFoldDB" id="L0AYP4"/>
<dbReference type="KEGG" id="beq:BEWA_028540"/>
<sequence>MSEVCGTGGYFRRWKTVAVDIAKNTDPPSSGVFMDNKGKYSYEDECSNRITLVNETSSIIGYKRYLHLFPESGFAGASFYLGGIKFNGEIQTGFKDITWFLDRVTVYYFLWDYHNLVPLILCLTNDAKTFQVYRRLGSFVKSSKGWSDNGLITGTHSTRAKLEHAEFYLQTVVLVRLGITTGEYGIHGEIKSNNKLPTPYVPDCYMCVISSYTLVDTTVSCRFGE</sequence>